<dbReference type="EMBL" id="JAELXS010000021">
    <property type="protein sequence ID" value="MBJ6123716.1"/>
    <property type="molecule type" value="Genomic_DNA"/>
</dbReference>
<dbReference type="Pfam" id="PF11804">
    <property type="entry name" value="DUF3325"/>
    <property type="match status" value="1"/>
</dbReference>
<dbReference type="Proteomes" id="UP000640426">
    <property type="component" value="Unassembled WGS sequence"/>
</dbReference>
<feature type="transmembrane region" description="Helical" evidence="1">
    <location>
        <begin position="45"/>
        <end position="62"/>
    </location>
</feature>
<dbReference type="InterPro" id="IPR021762">
    <property type="entry name" value="DUF3325"/>
</dbReference>
<protein>
    <submittedName>
        <fullName evidence="2">DUF3325 family protein</fullName>
    </submittedName>
</protein>
<reference evidence="3" key="1">
    <citation type="submission" date="2020-12" db="EMBL/GenBank/DDBJ databases">
        <title>Hymenobacter sp.</title>
        <authorList>
            <person name="Kim M.K."/>
        </authorList>
    </citation>
    <scope>NUCLEOTIDE SEQUENCE [LARGE SCALE GENOMIC DNA]</scope>
    <source>
        <strain evidence="3">BT553</strain>
    </source>
</reference>
<name>A0ABS0XUJ1_9SPHN</name>
<dbReference type="RefSeq" id="WP_199041713.1">
    <property type="nucleotide sequence ID" value="NZ_JAELXS010000021.1"/>
</dbReference>
<keyword evidence="3" id="KW-1185">Reference proteome</keyword>
<sequence>MIASILLVAALLPAIVGAAMIALVRRAHWTAVTGSPMPNGSRRRKVTVGAGLLLVTVVFAVLRDGWGMGLLLGPLLIATGIAIVIVTLALRPRALLPVATIVDRAARQRFLLGNPIWHQQHPTDDIDQ</sequence>
<accession>A0ABS0XUJ1</accession>
<evidence type="ECO:0000313" key="3">
    <source>
        <dbReference type="Proteomes" id="UP000640426"/>
    </source>
</evidence>
<feature type="transmembrane region" description="Helical" evidence="1">
    <location>
        <begin position="6"/>
        <end position="24"/>
    </location>
</feature>
<comment type="caution">
    <text evidence="2">The sequence shown here is derived from an EMBL/GenBank/DDBJ whole genome shotgun (WGS) entry which is preliminary data.</text>
</comment>
<feature type="transmembrane region" description="Helical" evidence="1">
    <location>
        <begin position="68"/>
        <end position="90"/>
    </location>
</feature>
<gene>
    <name evidence="2" type="ORF">JAO74_18240</name>
</gene>
<keyword evidence="1" id="KW-0472">Membrane</keyword>
<evidence type="ECO:0000256" key="1">
    <source>
        <dbReference type="SAM" id="Phobius"/>
    </source>
</evidence>
<keyword evidence="1" id="KW-1133">Transmembrane helix</keyword>
<keyword evidence="1" id="KW-0812">Transmembrane</keyword>
<proteinExistence type="predicted"/>
<organism evidence="2 3">
    <name type="scientific">Sphingomonas mollis</name>
    <dbReference type="NCBI Taxonomy" id="2795726"/>
    <lineage>
        <taxon>Bacteria</taxon>
        <taxon>Pseudomonadati</taxon>
        <taxon>Pseudomonadota</taxon>
        <taxon>Alphaproteobacteria</taxon>
        <taxon>Sphingomonadales</taxon>
        <taxon>Sphingomonadaceae</taxon>
        <taxon>Sphingomonas</taxon>
    </lineage>
</organism>
<evidence type="ECO:0000313" key="2">
    <source>
        <dbReference type="EMBL" id="MBJ6123716.1"/>
    </source>
</evidence>